<dbReference type="UniPathway" id="UPA00219"/>
<dbReference type="Pfam" id="PF08245">
    <property type="entry name" value="Mur_ligase_M"/>
    <property type="match status" value="1"/>
</dbReference>
<dbReference type="GO" id="GO:0008764">
    <property type="term" value="F:UDP-N-acetylmuramoylalanine-D-glutamate ligase activity"/>
    <property type="evidence" value="ECO:0007669"/>
    <property type="project" value="UniProtKB-UniRule"/>
</dbReference>
<dbReference type="GO" id="GO:0008360">
    <property type="term" value="P:regulation of cell shape"/>
    <property type="evidence" value="ECO:0007669"/>
    <property type="project" value="UniProtKB-KW"/>
</dbReference>
<dbReference type="GO" id="GO:0051301">
    <property type="term" value="P:cell division"/>
    <property type="evidence" value="ECO:0007669"/>
    <property type="project" value="UniProtKB-KW"/>
</dbReference>
<organism evidence="11 12">
    <name type="scientific">Luminiphilus syltensis NOR5-1B</name>
    <dbReference type="NCBI Taxonomy" id="565045"/>
    <lineage>
        <taxon>Bacteria</taxon>
        <taxon>Pseudomonadati</taxon>
        <taxon>Pseudomonadota</taxon>
        <taxon>Gammaproteobacteria</taxon>
        <taxon>Cellvibrionales</taxon>
        <taxon>Halieaceae</taxon>
        <taxon>Luminiphilus</taxon>
    </lineage>
</organism>
<dbReference type="SUPFAM" id="SSF53623">
    <property type="entry name" value="MurD-like peptide ligases, catalytic domain"/>
    <property type="match status" value="1"/>
</dbReference>
<dbReference type="GO" id="GO:0071555">
    <property type="term" value="P:cell wall organization"/>
    <property type="evidence" value="ECO:0007669"/>
    <property type="project" value="UniProtKB-KW"/>
</dbReference>
<dbReference type="EMBL" id="DS999411">
    <property type="protein sequence ID" value="EED34716.1"/>
    <property type="molecule type" value="Genomic_DNA"/>
</dbReference>
<dbReference type="InterPro" id="IPR036615">
    <property type="entry name" value="Mur_ligase_C_dom_sf"/>
</dbReference>
<dbReference type="PANTHER" id="PTHR43692:SF1">
    <property type="entry name" value="UDP-N-ACETYLMURAMOYLALANINE--D-GLUTAMATE LIGASE"/>
    <property type="match status" value="1"/>
</dbReference>
<keyword evidence="3 7" id="KW-0963">Cytoplasm</keyword>
<reference evidence="12" key="1">
    <citation type="journal article" date="2013" name="BMC Microbiol.">
        <title>Taxonomy and evolution of bacteriochlorophyll a-containing members of the OM60/NOR5 clade of marine gammaproteobacteria: description of Luminiphilus syltensis gen. nov., sp. nov., reclassification of Haliea rubra as Pseudohaliea rubra gen. nov., comb. nov., and emendation of Chromatocurvus halotolerans.</title>
        <authorList>
            <person name="Spring S."/>
            <person name="Riedel T."/>
            <person name="Sproer C."/>
            <person name="Yan S."/>
            <person name="Harder J."/>
            <person name="Fuchs B.M."/>
        </authorList>
    </citation>
    <scope>NUCLEOTIDE SEQUENCE [LARGE SCALE GENOMIC DNA]</scope>
    <source>
        <strain evidence="12">NOR51-B</strain>
    </source>
</reference>
<dbReference type="PANTHER" id="PTHR43692">
    <property type="entry name" value="UDP-N-ACETYLMURAMOYLALANINE--D-GLUTAMATE LIGASE"/>
    <property type="match status" value="1"/>
</dbReference>
<dbReference type="Pfam" id="PF21799">
    <property type="entry name" value="MurD-like_N"/>
    <property type="match status" value="1"/>
</dbReference>
<name>B8KR53_9GAMM</name>
<comment type="subcellular location">
    <subcellularLocation>
        <location evidence="1 7 8">Cytoplasm</location>
    </subcellularLocation>
</comment>
<dbReference type="InterPro" id="IPR013221">
    <property type="entry name" value="Mur_ligase_cen"/>
</dbReference>
<keyword evidence="6 7" id="KW-0067">ATP-binding</keyword>
<keyword evidence="5 7" id="KW-0547">Nucleotide-binding</keyword>
<comment type="pathway">
    <text evidence="2 7 8">Cell wall biogenesis; peptidoglycan biosynthesis.</text>
</comment>
<dbReference type="SUPFAM" id="SSF53244">
    <property type="entry name" value="MurD-like peptide ligases, peptide-binding domain"/>
    <property type="match status" value="1"/>
</dbReference>
<accession>B8KR53</accession>
<dbReference type="Gene3D" id="3.40.50.720">
    <property type="entry name" value="NAD(P)-binding Rossmann-like Domain"/>
    <property type="match status" value="1"/>
</dbReference>
<evidence type="ECO:0000259" key="10">
    <source>
        <dbReference type="Pfam" id="PF08245"/>
    </source>
</evidence>
<keyword evidence="4 7" id="KW-0436">Ligase</keyword>
<dbReference type="Pfam" id="PF02875">
    <property type="entry name" value="Mur_ligase_C"/>
    <property type="match status" value="1"/>
</dbReference>
<keyword evidence="7 8" id="KW-0131">Cell cycle</keyword>
<evidence type="ECO:0000256" key="2">
    <source>
        <dbReference type="ARBA" id="ARBA00004752"/>
    </source>
</evidence>
<dbReference type="Gene3D" id="3.90.190.20">
    <property type="entry name" value="Mur ligase, C-terminal domain"/>
    <property type="match status" value="1"/>
</dbReference>
<keyword evidence="7 8" id="KW-0132">Cell division</keyword>
<dbReference type="GO" id="GO:0009252">
    <property type="term" value="P:peptidoglycan biosynthetic process"/>
    <property type="evidence" value="ECO:0007669"/>
    <property type="project" value="UniProtKB-UniRule"/>
</dbReference>
<dbReference type="InterPro" id="IPR005762">
    <property type="entry name" value="MurD"/>
</dbReference>
<feature type="domain" description="Mur ligase C-terminal" evidence="9">
    <location>
        <begin position="299"/>
        <end position="413"/>
    </location>
</feature>
<evidence type="ECO:0000256" key="7">
    <source>
        <dbReference type="HAMAP-Rule" id="MF_00639"/>
    </source>
</evidence>
<dbReference type="GO" id="GO:0005524">
    <property type="term" value="F:ATP binding"/>
    <property type="evidence" value="ECO:0007669"/>
    <property type="project" value="UniProtKB-UniRule"/>
</dbReference>
<dbReference type="Proteomes" id="UP000004699">
    <property type="component" value="Unassembled WGS sequence"/>
</dbReference>
<dbReference type="AlphaFoldDB" id="B8KR53"/>
<dbReference type="InterPro" id="IPR036565">
    <property type="entry name" value="Mur-like_cat_sf"/>
</dbReference>
<keyword evidence="7 8" id="KW-0573">Peptidoglycan synthesis</keyword>
<evidence type="ECO:0000256" key="5">
    <source>
        <dbReference type="ARBA" id="ARBA00022741"/>
    </source>
</evidence>
<dbReference type="HOGENOM" id="CLU_032540_1_0_6"/>
<feature type="domain" description="Mur ligase central" evidence="10">
    <location>
        <begin position="105"/>
        <end position="277"/>
    </location>
</feature>
<dbReference type="HAMAP" id="MF_00639">
    <property type="entry name" value="MurD"/>
    <property type="match status" value="1"/>
</dbReference>
<feature type="binding site" evidence="7">
    <location>
        <begin position="107"/>
        <end position="113"/>
    </location>
    <ligand>
        <name>ATP</name>
        <dbReference type="ChEBI" id="CHEBI:30616"/>
    </ligand>
</feature>
<evidence type="ECO:0000313" key="12">
    <source>
        <dbReference type="Proteomes" id="UP000004699"/>
    </source>
</evidence>
<evidence type="ECO:0000256" key="6">
    <source>
        <dbReference type="ARBA" id="ARBA00022840"/>
    </source>
</evidence>
<keyword evidence="7 8" id="KW-0133">Cell shape</keyword>
<gene>
    <name evidence="7 11" type="primary">murD</name>
    <name evidence="11" type="ORF">NOR51B_655</name>
</gene>
<dbReference type="STRING" id="565045.NOR51B_655"/>
<proteinExistence type="inferred from homology"/>
<protein>
    <recommendedName>
        <fullName evidence="7 8">UDP-N-acetylmuramoylalanine--D-glutamate ligase</fullName>
        <ecNumber evidence="7 8">6.3.2.9</ecNumber>
    </recommendedName>
    <alternativeName>
        <fullName evidence="7">D-glutamic acid-adding enzyme</fullName>
    </alternativeName>
    <alternativeName>
        <fullName evidence="7">UDP-N-acetylmuramoyl-L-alanyl-D-glutamate synthetase</fullName>
    </alternativeName>
</protein>
<comment type="similarity">
    <text evidence="7">Belongs to the MurCDEF family.</text>
</comment>
<evidence type="ECO:0000259" key="9">
    <source>
        <dbReference type="Pfam" id="PF02875"/>
    </source>
</evidence>
<evidence type="ECO:0000256" key="1">
    <source>
        <dbReference type="ARBA" id="ARBA00004496"/>
    </source>
</evidence>
<dbReference type="SUPFAM" id="SSF51984">
    <property type="entry name" value="MurCD N-terminal domain"/>
    <property type="match status" value="1"/>
</dbReference>
<dbReference type="GO" id="GO:0005737">
    <property type="term" value="C:cytoplasm"/>
    <property type="evidence" value="ECO:0007669"/>
    <property type="project" value="UniProtKB-SubCell"/>
</dbReference>
<evidence type="ECO:0000313" key="11">
    <source>
        <dbReference type="EMBL" id="EED34716.1"/>
    </source>
</evidence>
<evidence type="ECO:0000256" key="4">
    <source>
        <dbReference type="ARBA" id="ARBA00022598"/>
    </source>
</evidence>
<dbReference type="NCBIfam" id="TIGR01087">
    <property type="entry name" value="murD"/>
    <property type="match status" value="1"/>
</dbReference>
<keyword evidence="12" id="KW-1185">Reference proteome</keyword>
<evidence type="ECO:0000256" key="8">
    <source>
        <dbReference type="RuleBase" id="RU003664"/>
    </source>
</evidence>
<evidence type="ECO:0000256" key="3">
    <source>
        <dbReference type="ARBA" id="ARBA00022490"/>
    </source>
</evidence>
<comment type="function">
    <text evidence="7 8">Cell wall formation. Catalyzes the addition of glutamate to the nucleotide precursor UDP-N-acetylmuramoyl-L-alanine (UMA).</text>
</comment>
<comment type="catalytic activity">
    <reaction evidence="7 8">
        <text>UDP-N-acetyl-alpha-D-muramoyl-L-alanine + D-glutamate + ATP = UDP-N-acetyl-alpha-D-muramoyl-L-alanyl-D-glutamate + ADP + phosphate + H(+)</text>
        <dbReference type="Rhea" id="RHEA:16429"/>
        <dbReference type="ChEBI" id="CHEBI:15378"/>
        <dbReference type="ChEBI" id="CHEBI:29986"/>
        <dbReference type="ChEBI" id="CHEBI:30616"/>
        <dbReference type="ChEBI" id="CHEBI:43474"/>
        <dbReference type="ChEBI" id="CHEBI:83898"/>
        <dbReference type="ChEBI" id="CHEBI:83900"/>
        <dbReference type="ChEBI" id="CHEBI:456216"/>
        <dbReference type="EC" id="6.3.2.9"/>
    </reaction>
</comment>
<dbReference type="InterPro" id="IPR004101">
    <property type="entry name" value="Mur_ligase_C"/>
</dbReference>
<dbReference type="EC" id="6.3.2.9" evidence="7 8"/>
<dbReference type="Gene3D" id="3.40.1190.10">
    <property type="entry name" value="Mur-like, catalytic domain"/>
    <property type="match status" value="1"/>
</dbReference>
<sequence length="441" mass="46658">MILGLGATGCSVARFWQRNGIPFKACDTRPEMESELLHCEATAGAEQVLFGDFDPVVVDGLTELVVSPGIAMDHPLVDRALKAGVRVIGDIDLFMAEANAPVIGITGSNGKSTVTEMVAAILRASGSAVAVGGNLGTPALDLLEHPADIYVLELSSFQLERSEKLGLAVATVLNISADHLDRHGSMPRYHQAKHRIFRGARTVVANRADPLTVPLLEEKADVVVWRDGEPDLREFGTRVVDGEVMLCRGFDTLAAATELPLPGRHNLANALAAMAVASAAGVDDEQLVPGLKHFHGLPHRCALVRELDGIRFINDSKGTNIGATRAALEGLGGNGNVVLIAGGVGKGQDFTELQASAEQRCRRVLTVGESAREIELALGATVPCQRVETIEQAVTRGRELAKAGDIVLLSPACASFDQFSGYAARGLAFEEAVKALQEGEQ</sequence>
<dbReference type="eggNOG" id="COG0771">
    <property type="taxonomic scope" value="Bacteria"/>
</dbReference>
<keyword evidence="7 8" id="KW-0961">Cell wall biogenesis/degradation</keyword>